<dbReference type="Proteomes" id="UP000244908">
    <property type="component" value="Chromosome"/>
</dbReference>
<dbReference type="InterPro" id="IPR049249">
    <property type="entry name" value="DUF6882"/>
</dbReference>
<dbReference type="Pfam" id="PF21813">
    <property type="entry name" value="DUF6882"/>
    <property type="match status" value="1"/>
</dbReference>
<protein>
    <submittedName>
        <fullName evidence="1">Uncharacterized protein</fullName>
    </submittedName>
</protein>
<sequence length="244" mass="27824">MNFLRKLFGNREKSTAYQICQFEDETACKNQQELLERYGTIALEKQNTLNNIVEDLSWETDLEKGTIKFAGKATFPMQVLGTLSHSSGTWMWAWANAKSDIPQNLLQQSIILKQYGEDNGIDIFTNPEFTADDRDLHVIGMIASGMFNNSGYYLADYGRGIMCVTIKSKDIDLDYHNSHLDVISTFPRMIALYDINHRRTLISYLKQKGYQITEDGAQLTAIRNNDETITASFDHLNRLSQLNG</sequence>
<evidence type="ECO:0000313" key="1">
    <source>
        <dbReference type="EMBL" id="AWH89311.1"/>
    </source>
</evidence>
<evidence type="ECO:0000313" key="2">
    <source>
        <dbReference type="Proteomes" id="UP000244908"/>
    </source>
</evidence>
<organism evidence="1 2">
    <name type="scientific">Limnobaculum parvum</name>
    <dbReference type="NCBI Taxonomy" id="2172103"/>
    <lineage>
        <taxon>Bacteria</taxon>
        <taxon>Pseudomonadati</taxon>
        <taxon>Pseudomonadota</taxon>
        <taxon>Gammaproteobacteria</taxon>
        <taxon>Enterobacterales</taxon>
        <taxon>Budviciaceae</taxon>
        <taxon>Limnobaculum</taxon>
    </lineage>
</organism>
<gene>
    <name evidence="1" type="ORF">HYN51_12590</name>
</gene>
<dbReference type="EMBL" id="CP029185">
    <property type="protein sequence ID" value="AWH89311.1"/>
    <property type="molecule type" value="Genomic_DNA"/>
</dbReference>
<name>A0A2Y9U0R9_9GAMM</name>
<dbReference type="RefSeq" id="WP_108901361.1">
    <property type="nucleotide sequence ID" value="NZ_CP029185.2"/>
</dbReference>
<reference evidence="1 2" key="1">
    <citation type="journal article" date="2019" name="Int. J. Syst. Evol. Microbiol.">
        <title>Limnobaculum parvum gen. nov., sp. nov., isolated from a freshwater lake.</title>
        <authorList>
            <person name="Baek C."/>
            <person name="Shin S.K."/>
            <person name="Yi H."/>
        </authorList>
    </citation>
    <scope>NUCLEOTIDE SEQUENCE [LARGE SCALE GENOMIC DNA]</scope>
    <source>
        <strain evidence="1 2">HYN0051</strain>
    </source>
</reference>
<dbReference type="OrthoDB" id="5674923at2"/>
<dbReference type="KEGG" id="lpv:HYN51_12590"/>
<keyword evidence="2" id="KW-1185">Reference proteome</keyword>
<dbReference type="AlphaFoldDB" id="A0A2Y9U0R9"/>
<accession>A0A2Y9U0R9</accession>
<proteinExistence type="predicted"/>